<proteinExistence type="predicted"/>
<dbReference type="EMBL" id="POQS01000014">
    <property type="protein sequence ID" value="PND29959.1"/>
    <property type="molecule type" value="Genomic_DNA"/>
</dbReference>
<accession>A0A2N8K930</accession>
<protein>
    <submittedName>
        <fullName evidence="3">Uncharacterized protein</fullName>
    </submittedName>
</protein>
<evidence type="ECO:0000256" key="1">
    <source>
        <dbReference type="SAM" id="Coils"/>
    </source>
</evidence>
<evidence type="ECO:0000256" key="2">
    <source>
        <dbReference type="SAM" id="Phobius"/>
    </source>
</evidence>
<dbReference type="Proteomes" id="UP000235994">
    <property type="component" value="Unassembled WGS sequence"/>
</dbReference>
<keyword evidence="1" id="KW-0175">Coiled coil</keyword>
<keyword evidence="2" id="KW-0472">Membrane</keyword>
<feature type="coiled-coil region" evidence="1">
    <location>
        <begin position="25"/>
        <end position="52"/>
    </location>
</feature>
<dbReference type="AlphaFoldDB" id="A0A2N8K930"/>
<dbReference type="RefSeq" id="WP_102776206.1">
    <property type="nucleotide sequence ID" value="NZ_POQS01000014.1"/>
</dbReference>
<evidence type="ECO:0000313" key="3">
    <source>
        <dbReference type="EMBL" id="PND29959.1"/>
    </source>
</evidence>
<keyword evidence="2" id="KW-0812">Transmembrane</keyword>
<keyword evidence="2" id="KW-1133">Transmembrane helix</keyword>
<keyword evidence="4" id="KW-1185">Reference proteome</keyword>
<feature type="transmembrane region" description="Helical" evidence="2">
    <location>
        <begin position="116"/>
        <end position="138"/>
    </location>
</feature>
<name>A0A2N8K930_9BURK</name>
<reference evidence="3 4" key="1">
    <citation type="submission" date="2018-01" db="EMBL/GenBank/DDBJ databases">
        <title>The draft genome of an aniline degradation strain ANB-1.</title>
        <authorList>
            <person name="Zhang L."/>
            <person name="Jiang J."/>
        </authorList>
    </citation>
    <scope>NUCLEOTIDE SEQUENCE [LARGE SCALE GENOMIC DNA]</scope>
    <source>
        <strain evidence="3 4">ANB-1</strain>
    </source>
</reference>
<sequence>MDAHTPPSGPRSKLDLLYHEVLGEVAGLVDRLEAVTRTLDTAQQQMQSISETQQMLPQQLSRHLSATLETAAKPVNQQLQQAIQAMLNDTGTQLDQLSQESAQYARIAHQSARRMAIIALAVGGGAGVLGGLLAGLALGQQLLS</sequence>
<organism evidence="3 4">
    <name type="scientific">Achromobacter pulmonis</name>
    <dbReference type="NCBI Taxonomy" id="1389932"/>
    <lineage>
        <taxon>Bacteria</taxon>
        <taxon>Pseudomonadati</taxon>
        <taxon>Pseudomonadota</taxon>
        <taxon>Betaproteobacteria</taxon>
        <taxon>Burkholderiales</taxon>
        <taxon>Alcaligenaceae</taxon>
        <taxon>Achromobacter</taxon>
    </lineage>
</organism>
<gene>
    <name evidence="3" type="ORF">C1I89_32025</name>
</gene>
<evidence type="ECO:0000313" key="4">
    <source>
        <dbReference type="Proteomes" id="UP000235994"/>
    </source>
</evidence>
<comment type="caution">
    <text evidence="3">The sequence shown here is derived from an EMBL/GenBank/DDBJ whole genome shotgun (WGS) entry which is preliminary data.</text>
</comment>